<dbReference type="AlphaFoldDB" id="A0AAD5TTI5"/>
<dbReference type="EMBL" id="JADGJW010001702">
    <property type="protein sequence ID" value="KAJ3201598.1"/>
    <property type="molecule type" value="Genomic_DNA"/>
</dbReference>
<comment type="caution">
    <text evidence="1">The sequence shown here is derived from an EMBL/GenBank/DDBJ whole genome shotgun (WGS) entry which is preliminary data.</text>
</comment>
<keyword evidence="2" id="KW-1185">Reference proteome</keyword>
<proteinExistence type="predicted"/>
<protein>
    <submittedName>
        <fullName evidence="1">Uncharacterized protein</fullName>
    </submittedName>
</protein>
<dbReference type="Proteomes" id="UP001211065">
    <property type="component" value="Unassembled WGS sequence"/>
</dbReference>
<sequence length="155" mass="18554">MENLIIPWSENPTEEELKYKANVYFVRTIGTCFDIPIPTECELRSSFQNQPNPNSNLSVGARALTKHFVRKTKDKKVKSVNEKHQFWQEPIGSEKNKNLIALQHLEYFLTNSTWKNLHIITNQTTVFEMRVKEMYGMRWFFLDEKWQFRGYLEPY</sequence>
<dbReference type="PANTHER" id="PTHR34204:SF2">
    <property type="entry name" value="RNA-BINDING ASCH DOMAIN PROTEIN"/>
    <property type="match status" value="1"/>
</dbReference>
<organism evidence="1 2">
    <name type="scientific">Clydaea vesicula</name>
    <dbReference type="NCBI Taxonomy" id="447962"/>
    <lineage>
        <taxon>Eukaryota</taxon>
        <taxon>Fungi</taxon>
        <taxon>Fungi incertae sedis</taxon>
        <taxon>Chytridiomycota</taxon>
        <taxon>Chytridiomycota incertae sedis</taxon>
        <taxon>Chytridiomycetes</taxon>
        <taxon>Lobulomycetales</taxon>
        <taxon>Lobulomycetaceae</taxon>
        <taxon>Clydaea</taxon>
    </lineage>
</organism>
<evidence type="ECO:0000313" key="1">
    <source>
        <dbReference type="EMBL" id="KAJ3201598.1"/>
    </source>
</evidence>
<gene>
    <name evidence="1" type="ORF">HK099_002195</name>
</gene>
<reference evidence="1" key="1">
    <citation type="submission" date="2020-05" db="EMBL/GenBank/DDBJ databases">
        <title>Phylogenomic resolution of chytrid fungi.</title>
        <authorList>
            <person name="Stajich J.E."/>
            <person name="Amses K."/>
            <person name="Simmons R."/>
            <person name="Seto K."/>
            <person name="Myers J."/>
            <person name="Bonds A."/>
            <person name="Quandt C.A."/>
            <person name="Barry K."/>
            <person name="Liu P."/>
            <person name="Grigoriev I."/>
            <person name="Longcore J.E."/>
            <person name="James T.Y."/>
        </authorList>
    </citation>
    <scope>NUCLEOTIDE SEQUENCE</scope>
    <source>
        <strain evidence="1">JEL0476</strain>
    </source>
</reference>
<accession>A0AAD5TTI5</accession>
<name>A0AAD5TTI5_9FUNG</name>
<evidence type="ECO:0000313" key="2">
    <source>
        <dbReference type="Proteomes" id="UP001211065"/>
    </source>
</evidence>
<dbReference type="PANTHER" id="PTHR34204">
    <property type="entry name" value="RNA-BINDING ASCH DOMAIN PROTEIN"/>
    <property type="match status" value="1"/>
</dbReference>